<organism evidence="5 6">
    <name type="scientific">Mycobacterium triplex</name>
    <dbReference type="NCBI Taxonomy" id="47839"/>
    <lineage>
        <taxon>Bacteria</taxon>
        <taxon>Bacillati</taxon>
        <taxon>Actinomycetota</taxon>
        <taxon>Actinomycetes</taxon>
        <taxon>Mycobacteriales</taxon>
        <taxon>Mycobacteriaceae</taxon>
        <taxon>Mycobacterium</taxon>
        <taxon>Mycobacterium simiae complex</taxon>
    </lineage>
</organism>
<evidence type="ECO:0000256" key="1">
    <source>
        <dbReference type="ARBA" id="ARBA00004370"/>
    </source>
</evidence>
<dbReference type="Proteomes" id="UP000193710">
    <property type="component" value="Unassembled WGS sequence"/>
</dbReference>
<proteinExistence type="predicted"/>
<sequence length="212" mass="22302">MTRNHTEPADDMADCTDETATGLDDTTNSDATGPDSEATTLPDDASPASGQPRRWIRIAVFALLPAIALLSTLTAAFARWQISSAHQADTAAIQSVQKARDATAALLSYRPDTVDKQLNDARDRLTGQFRDSYTSLTHDVVIPAAQQRQITAQATVPAAASVSASAQHAVVLVFVNQTVTVGNGAPSQTASAVRVSLDNLAGTWLISGFDPV</sequence>
<comment type="subcellular location">
    <subcellularLocation>
        <location evidence="1">Membrane</location>
    </subcellularLocation>
</comment>
<keyword evidence="2 4" id="KW-0472">Membrane</keyword>
<reference evidence="5 6" key="1">
    <citation type="submission" date="2016-01" db="EMBL/GenBank/DDBJ databases">
        <title>The new phylogeny of the genus Mycobacterium.</title>
        <authorList>
            <person name="Tarcisio F."/>
            <person name="Conor M."/>
            <person name="Antonella G."/>
            <person name="Elisabetta G."/>
            <person name="Giulia F.S."/>
            <person name="Sara T."/>
            <person name="Anna F."/>
            <person name="Clotilde B."/>
            <person name="Roberto B."/>
            <person name="Veronica D.S."/>
            <person name="Fabio R."/>
            <person name="Monica P."/>
            <person name="Olivier J."/>
            <person name="Enrico T."/>
            <person name="Nicola S."/>
        </authorList>
    </citation>
    <scope>NUCLEOTIDE SEQUENCE [LARGE SCALE GENOMIC DNA]</scope>
    <source>
        <strain evidence="5 6">DSM 44626</strain>
    </source>
</reference>
<gene>
    <name evidence="5" type="ORF">AWC29_05345</name>
</gene>
<evidence type="ECO:0000256" key="2">
    <source>
        <dbReference type="ARBA" id="ARBA00023136"/>
    </source>
</evidence>
<comment type="caution">
    <text evidence="5">The sequence shown here is derived from an EMBL/GenBank/DDBJ whole genome shotgun (WGS) entry which is preliminary data.</text>
</comment>
<dbReference type="EMBL" id="LQPY01000004">
    <property type="protein sequence ID" value="ORX07821.1"/>
    <property type="molecule type" value="Genomic_DNA"/>
</dbReference>
<evidence type="ECO:0000256" key="4">
    <source>
        <dbReference type="SAM" id="Phobius"/>
    </source>
</evidence>
<dbReference type="PANTHER" id="PTHR37042:SF4">
    <property type="entry name" value="OUTER MEMBRANE PROTEIN RV1973"/>
    <property type="match status" value="1"/>
</dbReference>
<keyword evidence="4" id="KW-0812">Transmembrane</keyword>
<feature type="transmembrane region" description="Helical" evidence="4">
    <location>
        <begin position="55"/>
        <end position="78"/>
    </location>
</feature>
<evidence type="ECO:0000256" key="3">
    <source>
        <dbReference type="SAM" id="MobiDB-lite"/>
    </source>
</evidence>
<feature type="region of interest" description="Disordered" evidence="3">
    <location>
        <begin position="1"/>
        <end position="50"/>
    </location>
</feature>
<keyword evidence="6" id="KW-1185">Reference proteome</keyword>
<evidence type="ECO:0000313" key="5">
    <source>
        <dbReference type="EMBL" id="ORX07821.1"/>
    </source>
</evidence>
<dbReference type="PANTHER" id="PTHR37042">
    <property type="entry name" value="OUTER MEMBRANE PROTEIN RV1973"/>
    <property type="match status" value="1"/>
</dbReference>
<keyword evidence="4" id="KW-1133">Transmembrane helix</keyword>
<name>A0ABX3WA56_9MYCO</name>
<evidence type="ECO:0000313" key="6">
    <source>
        <dbReference type="Proteomes" id="UP000193710"/>
    </source>
</evidence>
<accession>A0ABX3WA56</accession>
<protein>
    <recommendedName>
        <fullName evidence="7">Mce associated membrane protein</fullName>
    </recommendedName>
</protein>
<evidence type="ECO:0008006" key="7">
    <source>
        <dbReference type="Google" id="ProtNLM"/>
    </source>
</evidence>